<dbReference type="InterPro" id="IPR016073">
    <property type="entry name" value="Skp1_comp_POZ"/>
</dbReference>
<feature type="domain" description="SKP1 component dimerisation" evidence="4">
    <location>
        <begin position="382"/>
        <end position="427"/>
    </location>
</feature>
<proteinExistence type="inferred from homology"/>
<dbReference type="SUPFAM" id="SSF81382">
    <property type="entry name" value="Skp1 dimerisation domain-like"/>
    <property type="match status" value="2"/>
</dbReference>
<dbReference type="PANTHER" id="PTHR11165">
    <property type="entry name" value="SKP1"/>
    <property type="match status" value="1"/>
</dbReference>
<evidence type="ECO:0000256" key="3">
    <source>
        <dbReference type="ARBA" id="ARBA00022786"/>
    </source>
</evidence>
<comment type="pathway">
    <text evidence="1">Protein modification; protein ubiquitination.</text>
</comment>
<name>A0A834GIK1_RHOSS</name>
<dbReference type="InterPro" id="IPR011333">
    <property type="entry name" value="SKP1/BTB/POZ_sf"/>
</dbReference>
<dbReference type="SMART" id="SM00512">
    <property type="entry name" value="Skp1"/>
    <property type="match status" value="2"/>
</dbReference>
<dbReference type="GO" id="GO:0006511">
    <property type="term" value="P:ubiquitin-dependent protein catabolic process"/>
    <property type="evidence" value="ECO:0007669"/>
    <property type="project" value="InterPro"/>
</dbReference>
<dbReference type="InterPro" id="IPR016072">
    <property type="entry name" value="Skp1_comp_dimer"/>
</dbReference>
<dbReference type="SUPFAM" id="SSF54695">
    <property type="entry name" value="POZ domain"/>
    <property type="match status" value="2"/>
</dbReference>
<sequence length="429" mass="47625">MASSTDNNNEKLTLKSSDGEEFLVEKHVAFQSTLIQTMLDSDCSSADVIPLPKIDARTLAQVLDYCKKHANASSSKQEELNSFDSEFLKDLEFGALFHLVLAANFLEIKGLLDVVAQKIADMIKDMPHQEVRKLFNVENDYTPEEEAADLHEICQEQRQRARVAGLEGEASSGGEVRRCGGGLVLLRLLVGVGGPMQMGLAQLEVFQFRFLSQFKLGSLISDFPNPNPPPTRTSTSPAPPSAIYSIRNPPFFSISLQIRTTPVSCYRSIDSFSIKTTTAMSSEEKLITLQSSDGEVFEIRASVAAQSTTLKNMIEDDCASSTVPVPNVDGKTLAMVMEYCQKHTDSESESDLKTYDTEFLDVDQAVLYRLILAANYLDVRVLLEATCQKVADMIKGKTPEQIRKTFNIDNDFTPEEEEEVRKANAWAFE</sequence>
<dbReference type="UniPathway" id="UPA00143"/>
<keyword evidence="7" id="KW-1185">Reference proteome</keyword>
<evidence type="ECO:0000259" key="4">
    <source>
        <dbReference type="Pfam" id="PF01466"/>
    </source>
</evidence>
<evidence type="ECO:0000313" key="6">
    <source>
        <dbReference type="EMBL" id="KAF7132614.1"/>
    </source>
</evidence>
<feature type="domain" description="SKP1 component POZ" evidence="5">
    <location>
        <begin position="11"/>
        <end position="71"/>
    </location>
</feature>
<dbReference type="Pfam" id="PF03931">
    <property type="entry name" value="Skp1_POZ"/>
    <property type="match status" value="2"/>
</dbReference>
<dbReference type="CDD" id="cd18322">
    <property type="entry name" value="BTB_POZ_SKP1"/>
    <property type="match status" value="2"/>
</dbReference>
<dbReference type="FunFam" id="3.30.710.10:FF:000124">
    <property type="entry name" value="Protein CBG09126"/>
    <property type="match status" value="1"/>
</dbReference>
<feature type="domain" description="SKP1 component POZ" evidence="5">
    <location>
        <begin position="285"/>
        <end position="344"/>
    </location>
</feature>
<dbReference type="OrthoDB" id="7827685at2759"/>
<evidence type="ECO:0000313" key="7">
    <source>
        <dbReference type="Proteomes" id="UP000626092"/>
    </source>
</evidence>
<dbReference type="Proteomes" id="UP000626092">
    <property type="component" value="Unassembled WGS sequence"/>
</dbReference>
<evidence type="ECO:0000256" key="1">
    <source>
        <dbReference type="ARBA" id="ARBA00004906"/>
    </source>
</evidence>
<protein>
    <recommendedName>
        <fullName evidence="8">SKP1-like protein</fullName>
    </recommendedName>
</protein>
<gene>
    <name evidence="6" type="ORF">RHSIM_Rhsim09G0148700</name>
</gene>
<dbReference type="EMBL" id="WJXA01000009">
    <property type="protein sequence ID" value="KAF7132614.1"/>
    <property type="molecule type" value="Genomic_DNA"/>
</dbReference>
<dbReference type="AlphaFoldDB" id="A0A834GIK1"/>
<comment type="similarity">
    <text evidence="2">Belongs to the SKP1 family.</text>
</comment>
<keyword evidence="3" id="KW-0833">Ubl conjugation pathway</keyword>
<dbReference type="InterPro" id="IPR001232">
    <property type="entry name" value="SKP1-like"/>
</dbReference>
<dbReference type="Gene3D" id="3.30.710.10">
    <property type="entry name" value="Potassium Channel Kv1.1, Chain A"/>
    <property type="match status" value="2"/>
</dbReference>
<evidence type="ECO:0008006" key="8">
    <source>
        <dbReference type="Google" id="ProtNLM"/>
    </source>
</evidence>
<reference evidence="6" key="1">
    <citation type="submission" date="2019-11" db="EMBL/GenBank/DDBJ databases">
        <authorList>
            <person name="Liu Y."/>
            <person name="Hou J."/>
            <person name="Li T.-Q."/>
            <person name="Guan C.-H."/>
            <person name="Wu X."/>
            <person name="Wu H.-Z."/>
            <person name="Ling F."/>
            <person name="Zhang R."/>
            <person name="Shi X.-G."/>
            <person name="Ren J.-P."/>
            <person name="Chen E.-F."/>
            <person name="Sun J.-M."/>
        </authorList>
    </citation>
    <scope>NUCLEOTIDE SEQUENCE</scope>
    <source>
        <strain evidence="6">Adult_tree_wgs_1</strain>
        <tissue evidence="6">Leaves</tissue>
    </source>
</reference>
<feature type="domain" description="SKP1 component dimerisation" evidence="4">
    <location>
        <begin position="109"/>
        <end position="148"/>
    </location>
</feature>
<dbReference type="Pfam" id="PF01466">
    <property type="entry name" value="Skp1"/>
    <property type="match status" value="2"/>
</dbReference>
<evidence type="ECO:0000259" key="5">
    <source>
        <dbReference type="Pfam" id="PF03931"/>
    </source>
</evidence>
<evidence type="ECO:0000256" key="2">
    <source>
        <dbReference type="ARBA" id="ARBA00009993"/>
    </source>
</evidence>
<dbReference type="InterPro" id="IPR016897">
    <property type="entry name" value="SKP1"/>
</dbReference>
<accession>A0A834GIK1</accession>
<organism evidence="6 7">
    <name type="scientific">Rhododendron simsii</name>
    <name type="common">Sims's rhododendron</name>
    <dbReference type="NCBI Taxonomy" id="118357"/>
    <lineage>
        <taxon>Eukaryota</taxon>
        <taxon>Viridiplantae</taxon>
        <taxon>Streptophyta</taxon>
        <taxon>Embryophyta</taxon>
        <taxon>Tracheophyta</taxon>
        <taxon>Spermatophyta</taxon>
        <taxon>Magnoliopsida</taxon>
        <taxon>eudicotyledons</taxon>
        <taxon>Gunneridae</taxon>
        <taxon>Pentapetalae</taxon>
        <taxon>asterids</taxon>
        <taxon>Ericales</taxon>
        <taxon>Ericaceae</taxon>
        <taxon>Ericoideae</taxon>
        <taxon>Rhodoreae</taxon>
        <taxon>Rhododendron</taxon>
    </lineage>
</organism>
<dbReference type="FunFam" id="3.30.710.10:FF:000026">
    <property type="entry name" value="E3 ubiquitin ligase complex SCF subunit"/>
    <property type="match status" value="1"/>
</dbReference>
<dbReference type="GO" id="GO:0009867">
    <property type="term" value="P:jasmonic acid mediated signaling pathway"/>
    <property type="evidence" value="ECO:0007669"/>
    <property type="project" value="UniProtKB-ARBA"/>
</dbReference>
<dbReference type="GO" id="GO:0016567">
    <property type="term" value="P:protein ubiquitination"/>
    <property type="evidence" value="ECO:0007669"/>
    <property type="project" value="UniProtKB-UniPathway"/>
</dbReference>
<comment type="caution">
    <text evidence="6">The sequence shown here is derived from an EMBL/GenBank/DDBJ whole genome shotgun (WGS) entry which is preliminary data.</text>
</comment>
<dbReference type="InterPro" id="IPR036296">
    <property type="entry name" value="SKP1-like_dim_sf"/>
</dbReference>